<protein>
    <recommendedName>
        <fullName evidence="4">Cytochrome C Planctomycete-type domain-containing protein</fullName>
    </recommendedName>
</protein>
<proteinExistence type="predicted"/>
<dbReference type="Proteomes" id="UP000199603">
    <property type="component" value="Unassembled WGS sequence"/>
</dbReference>
<sequence length="179" mass="18805">MPMNPNLQFARCAALAFGLSATLAAGAQTLPAGCDELPASTYPIRYDVSFEADIRPLLESEEQRCTVCHGSSGNLSLSFANARSNLLGAQERGVASAGDASANPILRVRPREPLASSLFLKLNCATPPFGGRMPLGLSPSPELQALVHDWIASGALMPDSPGGVRLFIGGFESIRRPSP</sequence>
<organism evidence="2 3">
    <name type="scientific">Aquimonas voraii</name>
    <dbReference type="NCBI Taxonomy" id="265719"/>
    <lineage>
        <taxon>Bacteria</taxon>
        <taxon>Pseudomonadati</taxon>
        <taxon>Pseudomonadota</taxon>
        <taxon>Gammaproteobacteria</taxon>
        <taxon>Lysobacterales</taxon>
        <taxon>Lysobacteraceae</taxon>
        <taxon>Aquimonas</taxon>
    </lineage>
</organism>
<evidence type="ECO:0000313" key="2">
    <source>
        <dbReference type="EMBL" id="SDD83438.1"/>
    </source>
</evidence>
<evidence type="ECO:0000313" key="3">
    <source>
        <dbReference type="Proteomes" id="UP000199603"/>
    </source>
</evidence>
<accession>A0A1G6XZ39</accession>
<keyword evidence="1" id="KW-0732">Signal</keyword>
<evidence type="ECO:0008006" key="4">
    <source>
        <dbReference type="Google" id="ProtNLM"/>
    </source>
</evidence>
<name>A0A1G6XZ39_9GAMM</name>
<feature type="signal peptide" evidence="1">
    <location>
        <begin position="1"/>
        <end position="27"/>
    </location>
</feature>
<reference evidence="2 3" key="1">
    <citation type="submission" date="2016-10" db="EMBL/GenBank/DDBJ databases">
        <authorList>
            <person name="de Groot N.N."/>
        </authorList>
    </citation>
    <scope>NUCLEOTIDE SEQUENCE [LARGE SCALE GENOMIC DNA]</scope>
    <source>
        <strain evidence="2 3">DSM 16957</strain>
    </source>
</reference>
<dbReference type="EMBL" id="FNAG01000008">
    <property type="protein sequence ID" value="SDD83438.1"/>
    <property type="molecule type" value="Genomic_DNA"/>
</dbReference>
<gene>
    <name evidence="2" type="ORF">SAMN04488509_10850</name>
</gene>
<dbReference type="AlphaFoldDB" id="A0A1G6XZ39"/>
<evidence type="ECO:0000256" key="1">
    <source>
        <dbReference type="SAM" id="SignalP"/>
    </source>
</evidence>
<keyword evidence="3" id="KW-1185">Reference proteome</keyword>
<feature type="chain" id="PRO_5011746731" description="Cytochrome C Planctomycete-type domain-containing protein" evidence="1">
    <location>
        <begin position="28"/>
        <end position="179"/>
    </location>
</feature>